<dbReference type="Pfam" id="PF25954">
    <property type="entry name" value="Beta-barrel_RND_2"/>
    <property type="match status" value="1"/>
</dbReference>
<comment type="similarity">
    <text evidence="1">Belongs to the membrane fusion protein (MFP) (TC 8.A.1) family.</text>
</comment>
<dbReference type="Gene3D" id="2.40.420.20">
    <property type="match status" value="1"/>
</dbReference>
<dbReference type="GO" id="GO:0015562">
    <property type="term" value="F:efflux transmembrane transporter activity"/>
    <property type="evidence" value="ECO:0007669"/>
    <property type="project" value="TreeGrafter"/>
</dbReference>
<dbReference type="EMBL" id="LIZS01000049">
    <property type="protein sequence ID" value="KPJ52637.1"/>
    <property type="molecule type" value="Genomic_DNA"/>
</dbReference>
<organism evidence="5 6">
    <name type="scientific">candidate division TA06 bacterium DG_24</name>
    <dbReference type="NCBI Taxonomy" id="1703770"/>
    <lineage>
        <taxon>Bacteria</taxon>
        <taxon>Bacteria division TA06</taxon>
    </lineage>
</organism>
<dbReference type="AlphaFoldDB" id="A0A0S7WR20"/>
<dbReference type="PANTHER" id="PTHR30469">
    <property type="entry name" value="MULTIDRUG RESISTANCE PROTEIN MDTA"/>
    <property type="match status" value="1"/>
</dbReference>
<dbReference type="GO" id="GO:1990281">
    <property type="term" value="C:efflux pump complex"/>
    <property type="evidence" value="ECO:0007669"/>
    <property type="project" value="TreeGrafter"/>
</dbReference>
<dbReference type="Pfam" id="PF25989">
    <property type="entry name" value="YknX_C"/>
    <property type="match status" value="1"/>
</dbReference>
<evidence type="ECO:0000313" key="6">
    <source>
        <dbReference type="Proteomes" id="UP000052008"/>
    </source>
</evidence>
<dbReference type="STRING" id="1703770.AMJ39_07405"/>
<dbReference type="InterPro" id="IPR006143">
    <property type="entry name" value="RND_pump_MFP"/>
</dbReference>
<dbReference type="InterPro" id="IPR058625">
    <property type="entry name" value="MdtA-like_BSH"/>
</dbReference>
<dbReference type="Gene3D" id="2.40.50.100">
    <property type="match status" value="1"/>
</dbReference>
<evidence type="ECO:0000256" key="1">
    <source>
        <dbReference type="ARBA" id="ARBA00009477"/>
    </source>
</evidence>
<dbReference type="InterPro" id="IPR058792">
    <property type="entry name" value="Beta-barrel_RND_2"/>
</dbReference>
<name>A0A0S7WR20_UNCT6</name>
<protein>
    <submittedName>
        <fullName evidence="5">Uncharacterized protein</fullName>
    </submittedName>
</protein>
<gene>
    <name evidence="5" type="ORF">AMJ39_07405</name>
</gene>
<dbReference type="Gene3D" id="2.40.30.170">
    <property type="match status" value="1"/>
</dbReference>
<evidence type="ECO:0000259" key="4">
    <source>
        <dbReference type="Pfam" id="PF25989"/>
    </source>
</evidence>
<dbReference type="Pfam" id="PF25917">
    <property type="entry name" value="BSH_RND"/>
    <property type="match status" value="1"/>
</dbReference>
<dbReference type="SUPFAM" id="SSF111369">
    <property type="entry name" value="HlyD-like secretion proteins"/>
    <property type="match status" value="1"/>
</dbReference>
<sequence length="305" mass="33028">MEADMGRIVLVVILVLLALLIVARVVTRSRMNSLEEAAGEVIPMVEAATVVRGDVERTLTLLGKVHAGQEVDVFPKVTGKIARRLVKEGQSVAGGAVLFEVDRDEVGFDFALAPVEAPIRGVVGRLWVDPGESVSPATRVATIVNLNATKVIAQSIEQDLPFIAPGQDARVVVGAVSRRPIPGRVTQVSPMVDEESQTAPVEIALSERVVELRPGMLARVTLTAERRDDVLTMPYRALIREDGRYHVFVVVGDTVSVRQIVTGLEGMEAVEVTSGVAEGEQVITVGQARLEQGSRVRIYREEMNR</sequence>
<comment type="caution">
    <text evidence="5">The sequence shown here is derived from an EMBL/GenBank/DDBJ whole genome shotgun (WGS) entry which is preliminary data.</text>
</comment>
<dbReference type="InterPro" id="IPR058637">
    <property type="entry name" value="YknX-like_C"/>
</dbReference>
<accession>A0A0S7WR20</accession>
<proteinExistence type="inferred from homology"/>
<feature type="domain" description="CusB-like beta-barrel" evidence="3">
    <location>
        <begin position="152"/>
        <end position="225"/>
    </location>
</feature>
<feature type="domain" description="YknX-like C-terminal permuted SH3-like" evidence="4">
    <location>
        <begin position="230"/>
        <end position="297"/>
    </location>
</feature>
<dbReference type="NCBIfam" id="TIGR01730">
    <property type="entry name" value="RND_mfp"/>
    <property type="match status" value="1"/>
</dbReference>
<reference evidence="5 6" key="1">
    <citation type="journal article" date="2015" name="Microbiome">
        <title>Genomic resolution of linkages in carbon, nitrogen, and sulfur cycling among widespread estuary sediment bacteria.</title>
        <authorList>
            <person name="Baker B.J."/>
            <person name="Lazar C.S."/>
            <person name="Teske A.P."/>
            <person name="Dick G.J."/>
        </authorList>
    </citation>
    <scope>NUCLEOTIDE SEQUENCE [LARGE SCALE GENOMIC DNA]</scope>
    <source>
        <strain evidence="5">DG_24</strain>
    </source>
</reference>
<evidence type="ECO:0000259" key="3">
    <source>
        <dbReference type="Pfam" id="PF25954"/>
    </source>
</evidence>
<evidence type="ECO:0000259" key="2">
    <source>
        <dbReference type="Pfam" id="PF25917"/>
    </source>
</evidence>
<feature type="domain" description="Multidrug resistance protein MdtA-like barrel-sandwich hybrid" evidence="2">
    <location>
        <begin position="70"/>
        <end position="144"/>
    </location>
</feature>
<dbReference type="Proteomes" id="UP000052008">
    <property type="component" value="Unassembled WGS sequence"/>
</dbReference>
<evidence type="ECO:0000313" key="5">
    <source>
        <dbReference type="EMBL" id="KPJ52637.1"/>
    </source>
</evidence>